<dbReference type="InterPro" id="IPR055985">
    <property type="entry name" value="DUF7563"/>
</dbReference>
<sequence>MVGVTVAPWPSTGSGSTCLHCERHVSDRFGRVYGDNQNRVHRCSNCDSYRRLTRGTICTDVNDHHFVDESSNPLPMKH</sequence>
<accession>A0A202ECV4</accession>
<gene>
    <name evidence="1" type="ORF">B2G88_04570</name>
</gene>
<proteinExistence type="predicted"/>
<protein>
    <submittedName>
        <fullName evidence="1">Uncharacterized protein</fullName>
    </submittedName>
</protein>
<dbReference type="Pfam" id="PF24444">
    <property type="entry name" value="DUF7563"/>
    <property type="match status" value="1"/>
</dbReference>
<comment type="caution">
    <text evidence="1">The sequence shown here is derived from an EMBL/GenBank/DDBJ whole genome shotgun (WGS) entry which is preliminary data.</text>
</comment>
<name>A0A202ECV4_9EURY</name>
<dbReference type="EMBL" id="MWPH01000001">
    <property type="protein sequence ID" value="OVE86074.1"/>
    <property type="molecule type" value="Genomic_DNA"/>
</dbReference>
<evidence type="ECO:0000313" key="2">
    <source>
        <dbReference type="Proteomes" id="UP000196084"/>
    </source>
</evidence>
<evidence type="ECO:0000313" key="1">
    <source>
        <dbReference type="EMBL" id="OVE86074.1"/>
    </source>
</evidence>
<keyword evidence="2" id="KW-1185">Reference proteome</keyword>
<dbReference type="AlphaFoldDB" id="A0A202ECV4"/>
<reference evidence="1 2" key="1">
    <citation type="submission" date="2017-02" db="EMBL/GenBank/DDBJ databases">
        <title>Natronthermophilus aegyptiacus gen. nov.,sp. nov., an aerobic, extremely halophilic alkalithermophilic archaeon isolated from the athalassohaline Wadi An Natrun, Egypt.</title>
        <authorList>
            <person name="Zhao B."/>
        </authorList>
    </citation>
    <scope>NUCLEOTIDE SEQUENCE [LARGE SCALE GENOMIC DNA]</scope>
    <source>
        <strain evidence="1 2">CGMCC 1.3597</strain>
    </source>
</reference>
<dbReference type="Proteomes" id="UP000196084">
    <property type="component" value="Unassembled WGS sequence"/>
</dbReference>
<organism evidence="1 2">
    <name type="scientific">Natronolimnobius baerhuensis</name>
    <dbReference type="NCBI Taxonomy" id="253108"/>
    <lineage>
        <taxon>Archaea</taxon>
        <taxon>Methanobacteriati</taxon>
        <taxon>Methanobacteriota</taxon>
        <taxon>Stenosarchaea group</taxon>
        <taxon>Halobacteria</taxon>
        <taxon>Halobacteriales</taxon>
        <taxon>Natrialbaceae</taxon>
        <taxon>Natronolimnobius</taxon>
    </lineage>
</organism>